<name>A0A0C4DNJ2_MAGP6</name>
<reference evidence="6" key="4">
    <citation type="journal article" date="2015" name="G3 (Bethesda)">
        <title>Genome sequences of three phytopathogenic species of the Magnaporthaceae family of fungi.</title>
        <authorList>
            <person name="Okagaki L.H."/>
            <person name="Nunes C.C."/>
            <person name="Sailsbery J."/>
            <person name="Clay B."/>
            <person name="Brown D."/>
            <person name="John T."/>
            <person name="Oh Y."/>
            <person name="Young N."/>
            <person name="Fitzgerald M."/>
            <person name="Haas B.J."/>
            <person name="Zeng Q."/>
            <person name="Young S."/>
            <person name="Adiconis X."/>
            <person name="Fan L."/>
            <person name="Levin J.Z."/>
            <person name="Mitchell T.K."/>
            <person name="Okubara P.A."/>
            <person name="Farman M.L."/>
            <person name="Kohn L.M."/>
            <person name="Birren B."/>
            <person name="Ma L.-J."/>
            <person name="Dean R.A."/>
        </authorList>
    </citation>
    <scope>NUCLEOTIDE SEQUENCE</scope>
    <source>
        <strain evidence="6">ATCC 64411 / 73-15</strain>
    </source>
</reference>
<gene>
    <name evidence="5" type="ORF">MAPG_01380</name>
</gene>
<evidence type="ECO:0000256" key="2">
    <source>
        <dbReference type="ARBA" id="ARBA00022630"/>
    </source>
</evidence>
<accession>A0A0C4DNJ2</accession>
<proteinExistence type="predicted"/>
<dbReference type="eggNOG" id="KOG3923">
    <property type="taxonomic scope" value="Eukaryota"/>
</dbReference>
<evidence type="ECO:0000313" key="7">
    <source>
        <dbReference type="Proteomes" id="UP000011715"/>
    </source>
</evidence>
<evidence type="ECO:0000313" key="5">
    <source>
        <dbReference type="EMBL" id="KLU82306.1"/>
    </source>
</evidence>
<dbReference type="PROSITE" id="PS00677">
    <property type="entry name" value="DAO"/>
    <property type="match status" value="1"/>
</dbReference>
<dbReference type="EMBL" id="ADBL01000332">
    <property type="status" value="NOT_ANNOTATED_CDS"/>
    <property type="molecule type" value="Genomic_DNA"/>
</dbReference>
<dbReference type="PANTHER" id="PTHR11530:SF16">
    <property type="entry name" value="D-AMINO ACID OXIDASE (AFU_ORTHOLOGUE AFUA_5G11290)"/>
    <property type="match status" value="1"/>
</dbReference>
<keyword evidence="4" id="KW-0560">Oxidoreductase</keyword>
<dbReference type="VEuPathDB" id="FungiDB:MAPG_01380"/>
<reference evidence="6" key="5">
    <citation type="submission" date="2015-06" db="UniProtKB">
        <authorList>
            <consortium name="EnsemblFungi"/>
        </authorList>
    </citation>
    <scope>IDENTIFICATION</scope>
    <source>
        <strain evidence="6">ATCC 64411</strain>
    </source>
</reference>
<dbReference type="InterPro" id="IPR006181">
    <property type="entry name" value="D-amino_acid_oxidase_CS"/>
</dbReference>
<evidence type="ECO:0000313" key="6">
    <source>
        <dbReference type="EnsemblFungi" id="MAPG_01380T0"/>
    </source>
</evidence>
<keyword evidence="3" id="KW-0274">FAD</keyword>
<protein>
    <recommendedName>
        <fullName evidence="8">D-amino-acid oxidase</fullName>
    </recommendedName>
</protein>
<dbReference type="Gene3D" id="3.40.50.720">
    <property type="entry name" value="NAD(P)-binding Rossmann-like Domain"/>
    <property type="match status" value="1"/>
</dbReference>
<keyword evidence="2" id="KW-0285">Flavoprotein</keyword>
<evidence type="ECO:0000256" key="1">
    <source>
        <dbReference type="ARBA" id="ARBA00001974"/>
    </source>
</evidence>
<dbReference type="OrthoDB" id="409956at2759"/>
<dbReference type="GO" id="GO:0003884">
    <property type="term" value="F:D-amino-acid oxidase activity"/>
    <property type="evidence" value="ECO:0007669"/>
    <property type="project" value="InterPro"/>
</dbReference>
<dbReference type="EnsemblFungi" id="MAPG_01380T0">
    <property type="protein sequence ID" value="MAPG_01380T0"/>
    <property type="gene ID" value="MAPG_01380"/>
</dbReference>
<evidence type="ECO:0000256" key="4">
    <source>
        <dbReference type="ARBA" id="ARBA00023002"/>
    </source>
</evidence>
<comment type="cofactor">
    <cofactor evidence="1">
        <name>FAD</name>
        <dbReference type="ChEBI" id="CHEBI:57692"/>
    </cofactor>
</comment>
<evidence type="ECO:0008006" key="8">
    <source>
        <dbReference type="Google" id="ProtNLM"/>
    </source>
</evidence>
<sequence>MARIVELCPEIAGGKGVAGLDVIRHGVGLRPCREGGVRIETELMDGMDCPVIHNYGHAGWGYQGSYGCAERVVELADEVFAGGSGDKAKL</sequence>
<evidence type="ECO:0000256" key="3">
    <source>
        <dbReference type="ARBA" id="ARBA00022827"/>
    </source>
</evidence>
<dbReference type="STRING" id="644358.A0A0C4DNJ2"/>
<dbReference type="GO" id="GO:0005737">
    <property type="term" value="C:cytoplasm"/>
    <property type="evidence" value="ECO:0007669"/>
    <property type="project" value="TreeGrafter"/>
</dbReference>
<keyword evidence="7" id="KW-1185">Reference proteome</keyword>
<dbReference type="GO" id="GO:0071949">
    <property type="term" value="F:FAD binding"/>
    <property type="evidence" value="ECO:0007669"/>
    <property type="project" value="InterPro"/>
</dbReference>
<reference evidence="5" key="2">
    <citation type="submission" date="2010-05" db="EMBL/GenBank/DDBJ databases">
        <title>The Genome Sequence of Magnaporthe poae strain ATCC 64411.</title>
        <authorList>
            <consortium name="The Broad Institute Genome Sequencing Platform"/>
            <consortium name="Broad Institute Genome Sequencing Center for Infectious Disease"/>
            <person name="Ma L.-J."/>
            <person name="Dead R."/>
            <person name="Young S."/>
            <person name="Zeng Q."/>
            <person name="Koehrsen M."/>
            <person name="Alvarado L."/>
            <person name="Berlin A."/>
            <person name="Chapman S.B."/>
            <person name="Chen Z."/>
            <person name="Freedman E."/>
            <person name="Gellesch M."/>
            <person name="Goldberg J."/>
            <person name="Griggs A."/>
            <person name="Gujja S."/>
            <person name="Heilman E.R."/>
            <person name="Heiman D."/>
            <person name="Hepburn T."/>
            <person name="Howarth C."/>
            <person name="Jen D."/>
            <person name="Larson L."/>
            <person name="Mehta T."/>
            <person name="Neiman D."/>
            <person name="Pearson M."/>
            <person name="Roberts A."/>
            <person name="Saif S."/>
            <person name="Shea T."/>
            <person name="Shenoy N."/>
            <person name="Sisk P."/>
            <person name="Stolte C."/>
            <person name="Sykes S."/>
            <person name="Walk T."/>
            <person name="White J."/>
            <person name="Yandava C."/>
            <person name="Haas B."/>
            <person name="Nusbaum C."/>
            <person name="Birren B."/>
        </authorList>
    </citation>
    <scope>NUCLEOTIDE SEQUENCE</scope>
    <source>
        <strain evidence="5">ATCC 64411</strain>
    </source>
</reference>
<dbReference type="Proteomes" id="UP000011715">
    <property type="component" value="Unassembled WGS sequence"/>
</dbReference>
<dbReference type="AlphaFoldDB" id="A0A0C4DNJ2"/>
<dbReference type="InterPro" id="IPR023209">
    <property type="entry name" value="DAO"/>
</dbReference>
<dbReference type="GO" id="GO:0019478">
    <property type="term" value="P:D-amino acid catabolic process"/>
    <property type="evidence" value="ECO:0007669"/>
    <property type="project" value="TreeGrafter"/>
</dbReference>
<dbReference type="EMBL" id="GL876966">
    <property type="protein sequence ID" value="KLU82306.1"/>
    <property type="molecule type" value="Genomic_DNA"/>
</dbReference>
<dbReference type="PANTHER" id="PTHR11530">
    <property type="entry name" value="D-AMINO ACID OXIDASE"/>
    <property type="match status" value="1"/>
</dbReference>
<reference evidence="7" key="1">
    <citation type="submission" date="2010-05" db="EMBL/GenBank/DDBJ databases">
        <title>The genome sequence of Magnaporthe poae strain ATCC 64411.</title>
        <authorList>
            <person name="Ma L.-J."/>
            <person name="Dead R."/>
            <person name="Young S."/>
            <person name="Zeng Q."/>
            <person name="Koehrsen M."/>
            <person name="Alvarado L."/>
            <person name="Berlin A."/>
            <person name="Chapman S.B."/>
            <person name="Chen Z."/>
            <person name="Freedman E."/>
            <person name="Gellesch M."/>
            <person name="Goldberg J."/>
            <person name="Griggs A."/>
            <person name="Gujja S."/>
            <person name="Heilman E.R."/>
            <person name="Heiman D."/>
            <person name="Hepburn T."/>
            <person name="Howarth C."/>
            <person name="Jen D."/>
            <person name="Larson L."/>
            <person name="Mehta T."/>
            <person name="Neiman D."/>
            <person name="Pearson M."/>
            <person name="Roberts A."/>
            <person name="Saif S."/>
            <person name="Shea T."/>
            <person name="Shenoy N."/>
            <person name="Sisk P."/>
            <person name="Stolte C."/>
            <person name="Sykes S."/>
            <person name="Walk T."/>
            <person name="White J."/>
            <person name="Yandava C."/>
            <person name="Haas B."/>
            <person name="Nusbaum C."/>
            <person name="Birren B."/>
        </authorList>
    </citation>
    <scope>NUCLEOTIDE SEQUENCE [LARGE SCALE GENOMIC DNA]</scope>
    <source>
        <strain evidence="7">ATCC 64411 / 73-15</strain>
    </source>
</reference>
<reference evidence="5" key="3">
    <citation type="submission" date="2011-03" db="EMBL/GenBank/DDBJ databases">
        <title>Annotation of Magnaporthe poae ATCC 64411.</title>
        <authorList>
            <person name="Ma L.-J."/>
            <person name="Dead R."/>
            <person name="Young S.K."/>
            <person name="Zeng Q."/>
            <person name="Gargeya S."/>
            <person name="Fitzgerald M."/>
            <person name="Haas B."/>
            <person name="Abouelleil A."/>
            <person name="Alvarado L."/>
            <person name="Arachchi H.M."/>
            <person name="Berlin A."/>
            <person name="Brown A."/>
            <person name="Chapman S.B."/>
            <person name="Chen Z."/>
            <person name="Dunbar C."/>
            <person name="Freedman E."/>
            <person name="Gearin G."/>
            <person name="Gellesch M."/>
            <person name="Goldberg J."/>
            <person name="Griggs A."/>
            <person name="Gujja S."/>
            <person name="Heiman D."/>
            <person name="Howarth C."/>
            <person name="Larson L."/>
            <person name="Lui A."/>
            <person name="MacDonald P.J.P."/>
            <person name="Mehta T."/>
            <person name="Montmayeur A."/>
            <person name="Murphy C."/>
            <person name="Neiman D."/>
            <person name="Pearson M."/>
            <person name="Priest M."/>
            <person name="Roberts A."/>
            <person name="Saif S."/>
            <person name="Shea T."/>
            <person name="Shenoy N."/>
            <person name="Sisk P."/>
            <person name="Stolte C."/>
            <person name="Sykes S."/>
            <person name="Yandava C."/>
            <person name="Wortman J."/>
            <person name="Nusbaum C."/>
            <person name="Birren B."/>
        </authorList>
    </citation>
    <scope>NUCLEOTIDE SEQUENCE</scope>
    <source>
        <strain evidence="5">ATCC 64411</strain>
    </source>
</reference>
<organism evidence="6 7">
    <name type="scientific">Magnaporthiopsis poae (strain ATCC 64411 / 73-15)</name>
    <name type="common">Kentucky bluegrass fungus</name>
    <name type="synonym">Magnaporthe poae</name>
    <dbReference type="NCBI Taxonomy" id="644358"/>
    <lineage>
        <taxon>Eukaryota</taxon>
        <taxon>Fungi</taxon>
        <taxon>Dikarya</taxon>
        <taxon>Ascomycota</taxon>
        <taxon>Pezizomycotina</taxon>
        <taxon>Sordariomycetes</taxon>
        <taxon>Sordariomycetidae</taxon>
        <taxon>Magnaporthales</taxon>
        <taxon>Magnaporthaceae</taxon>
        <taxon>Magnaporthiopsis</taxon>
    </lineage>
</organism>